<dbReference type="Gene3D" id="3.40.1280.10">
    <property type="match status" value="1"/>
</dbReference>
<keyword evidence="6 12" id="KW-0698">rRNA processing</keyword>
<protein>
    <recommendedName>
        <fullName evidence="4 12">Ribosomal RNA small subunit methyltransferase E</fullName>
        <ecNumber evidence="3 12">2.1.1.193</ecNumber>
    </recommendedName>
</protein>
<dbReference type="InterPro" id="IPR029028">
    <property type="entry name" value="Alpha/beta_knot_MTases"/>
</dbReference>
<dbReference type="InterPro" id="IPR006700">
    <property type="entry name" value="RsmE"/>
</dbReference>
<evidence type="ECO:0000256" key="6">
    <source>
        <dbReference type="ARBA" id="ARBA00022552"/>
    </source>
</evidence>
<evidence type="ECO:0000256" key="5">
    <source>
        <dbReference type="ARBA" id="ARBA00022490"/>
    </source>
</evidence>
<dbReference type="AlphaFoldDB" id="A0A449BF02"/>
<accession>A0A449BF02</accession>
<dbReference type="EMBL" id="LR215048">
    <property type="protein sequence ID" value="VEU81008.1"/>
    <property type="molecule type" value="Genomic_DNA"/>
</dbReference>
<dbReference type="SUPFAM" id="SSF75217">
    <property type="entry name" value="alpha/beta knot"/>
    <property type="match status" value="1"/>
</dbReference>
<gene>
    <name evidence="15" type="primary">rsmE</name>
    <name evidence="15" type="ORF">NCTC10138_01398</name>
</gene>
<dbReference type="SUPFAM" id="SSF88697">
    <property type="entry name" value="PUA domain-like"/>
    <property type="match status" value="1"/>
</dbReference>
<comment type="similarity">
    <text evidence="2 12">Belongs to the RNA methyltransferase RsmE family.</text>
</comment>
<dbReference type="GO" id="GO:0005737">
    <property type="term" value="C:cytoplasm"/>
    <property type="evidence" value="ECO:0007669"/>
    <property type="project" value="UniProtKB-SubCell"/>
</dbReference>
<evidence type="ECO:0000256" key="4">
    <source>
        <dbReference type="ARBA" id="ARBA00013673"/>
    </source>
</evidence>
<dbReference type="PIRSF" id="PIRSF015601">
    <property type="entry name" value="MTase_slr0722"/>
    <property type="match status" value="1"/>
</dbReference>
<dbReference type="Pfam" id="PF20260">
    <property type="entry name" value="PUA_4"/>
    <property type="match status" value="1"/>
</dbReference>
<evidence type="ECO:0000259" key="13">
    <source>
        <dbReference type="Pfam" id="PF04452"/>
    </source>
</evidence>
<evidence type="ECO:0000256" key="2">
    <source>
        <dbReference type="ARBA" id="ARBA00005528"/>
    </source>
</evidence>
<evidence type="ECO:0000256" key="10">
    <source>
        <dbReference type="ARBA" id="ARBA00025699"/>
    </source>
</evidence>
<dbReference type="EC" id="2.1.1.193" evidence="3 12"/>
<keyword evidence="16" id="KW-1185">Reference proteome</keyword>
<evidence type="ECO:0000259" key="14">
    <source>
        <dbReference type="Pfam" id="PF20260"/>
    </source>
</evidence>
<dbReference type="InterPro" id="IPR046887">
    <property type="entry name" value="RsmE_PUA-like"/>
</dbReference>
<organism evidence="15 16">
    <name type="scientific">Haploplasma axanthum</name>
    <name type="common">Acholeplasma axanthum</name>
    <dbReference type="NCBI Taxonomy" id="29552"/>
    <lineage>
        <taxon>Bacteria</taxon>
        <taxon>Bacillati</taxon>
        <taxon>Mycoplasmatota</taxon>
        <taxon>Mollicutes</taxon>
        <taxon>Acholeplasmatales</taxon>
        <taxon>Acholeplasmataceae</taxon>
        <taxon>Haploplasma</taxon>
    </lineage>
</organism>
<evidence type="ECO:0000256" key="11">
    <source>
        <dbReference type="ARBA" id="ARBA00047944"/>
    </source>
</evidence>
<dbReference type="Gene3D" id="2.40.240.20">
    <property type="entry name" value="Hypothetical PUA domain-like, domain 1"/>
    <property type="match status" value="1"/>
</dbReference>
<comment type="subcellular location">
    <subcellularLocation>
        <location evidence="1 12">Cytoplasm</location>
    </subcellularLocation>
</comment>
<keyword evidence="7 12" id="KW-0489">Methyltransferase</keyword>
<evidence type="ECO:0000256" key="1">
    <source>
        <dbReference type="ARBA" id="ARBA00004496"/>
    </source>
</evidence>
<evidence type="ECO:0000256" key="7">
    <source>
        <dbReference type="ARBA" id="ARBA00022603"/>
    </source>
</evidence>
<evidence type="ECO:0000256" key="9">
    <source>
        <dbReference type="ARBA" id="ARBA00022691"/>
    </source>
</evidence>
<dbReference type="CDD" id="cd18084">
    <property type="entry name" value="RsmE-like"/>
    <property type="match status" value="1"/>
</dbReference>
<name>A0A449BF02_HAPAX</name>
<evidence type="ECO:0000256" key="12">
    <source>
        <dbReference type="PIRNR" id="PIRNR015601"/>
    </source>
</evidence>
<evidence type="ECO:0000313" key="15">
    <source>
        <dbReference type="EMBL" id="VEU81008.1"/>
    </source>
</evidence>
<dbReference type="InterPro" id="IPR015947">
    <property type="entry name" value="PUA-like_sf"/>
</dbReference>
<feature type="domain" description="Ribosomal RNA small subunit methyltransferase E PUA-like" evidence="14">
    <location>
        <begin position="16"/>
        <end position="36"/>
    </location>
</feature>
<dbReference type="KEGG" id="aaxa:NCTC10138_01398"/>
<dbReference type="OrthoDB" id="9815641at2"/>
<dbReference type="GO" id="GO:0070475">
    <property type="term" value="P:rRNA base methylation"/>
    <property type="evidence" value="ECO:0007669"/>
    <property type="project" value="TreeGrafter"/>
</dbReference>
<keyword evidence="8 12" id="KW-0808">Transferase</keyword>
<evidence type="ECO:0000256" key="3">
    <source>
        <dbReference type="ARBA" id="ARBA00012328"/>
    </source>
</evidence>
<keyword evidence="5 12" id="KW-0963">Cytoplasm</keyword>
<proteinExistence type="inferred from homology"/>
<feature type="domain" description="Ribosomal RNA small subunit methyltransferase E methyltransferase" evidence="13">
    <location>
        <begin position="64"/>
        <end position="222"/>
    </location>
</feature>
<comment type="function">
    <text evidence="10 12">Specifically methylates the N3 position of the uracil ring of uridine 1498 (m3U1498) in 16S rRNA. Acts on the fully assembled 30S ribosomal subunit.</text>
</comment>
<sequence length="237" mass="27694">MQRYILDDTTNNFYKTDIHHIKKVMRMQTGDKVIVCLHEKCSLVKLNIDENITFDVIENYDENKTLDITLVQGLLKGTKIETTIKYSTIFGAKKIVLVPFERSIAKNKNTDNKTDRYFLIAKEAAELAHREKIPTIEFQDSLKTINWKEYDYVILADEEEKKTLLKDLELKNIFDKKIAIIIGPEGGISDNERKYCKNNKFFSISLGKYIFPAEIAAISILNNFNSWFFWQLNNYNI</sequence>
<evidence type="ECO:0000256" key="8">
    <source>
        <dbReference type="ARBA" id="ARBA00022679"/>
    </source>
</evidence>
<dbReference type="GO" id="GO:0070042">
    <property type="term" value="F:rRNA (uridine-N3-)-methyltransferase activity"/>
    <property type="evidence" value="ECO:0007669"/>
    <property type="project" value="TreeGrafter"/>
</dbReference>
<dbReference type="Proteomes" id="UP000289841">
    <property type="component" value="Chromosome"/>
</dbReference>
<dbReference type="PANTHER" id="PTHR30027">
    <property type="entry name" value="RIBOSOMAL RNA SMALL SUBUNIT METHYLTRANSFERASE E"/>
    <property type="match status" value="1"/>
</dbReference>
<dbReference type="STRING" id="1278311.GCA_000428705_00090"/>
<dbReference type="InterPro" id="IPR046886">
    <property type="entry name" value="RsmE_MTase_dom"/>
</dbReference>
<dbReference type="NCBIfam" id="TIGR00046">
    <property type="entry name" value="RsmE family RNA methyltransferase"/>
    <property type="match status" value="1"/>
</dbReference>
<comment type="catalytic activity">
    <reaction evidence="11 12">
        <text>uridine(1498) in 16S rRNA + S-adenosyl-L-methionine = N(3)-methyluridine(1498) in 16S rRNA + S-adenosyl-L-homocysteine + H(+)</text>
        <dbReference type="Rhea" id="RHEA:42920"/>
        <dbReference type="Rhea" id="RHEA-COMP:10283"/>
        <dbReference type="Rhea" id="RHEA-COMP:10284"/>
        <dbReference type="ChEBI" id="CHEBI:15378"/>
        <dbReference type="ChEBI" id="CHEBI:57856"/>
        <dbReference type="ChEBI" id="CHEBI:59789"/>
        <dbReference type="ChEBI" id="CHEBI:65315"/>
        <dbReference type="ChEBI" id="CHEBI:74502"/>
        <dbReference type="EC" id="2.1.1.193"/>
    </reaction>
</comment>
<keyword evidence="9 12" id="KW-0949">S-adenosyl-L-methionine</keyword>
<dbReference type="Pfam" id="PF04452">
    <property type="entry name" value="Methyltrans_RNA"/>
    <property type="match status" value="1"/>
</dbReference>
<dbReference type="PANTHER" id="PTHR30027:SF3">
    <property type="entry name" value="16S RRNA (URACIL(1498)-N(3))-METHYLTRANSFERASE"/>
    <property type="match status" value="1"/>
</dbReference>
<reference evidence="15 16" key="1">
    <citation type="submission" date="2019-01" db="EMBL/GenBank/DDBJ databases">
        <authorList>
            <consortium name="Pathogen Informatics"/>
        </authorList>
    </citation>
    <scope>NUCLEOTIDE SEQUENCE [LARGE SCALE GENOMIC DNA]</scope>
    <source>
        <strain evidence="15 16">NCTC10138</strain>
    </source>
</reference>
<evidence type="ECO:0000313" key="16">
    <source>
        <dbReference type="Proteomes" id="UP000289841"/>
    </source>
</evidence>
<dbReference type="InterPro" id="IPR029026">
    <property type="entry name" value="tRNA_m1G_MTases_N"/>
</dbReference>